<accession>A0A420WUU2</accession>
<dbReference type="GO" id="GO:0008721">
    <property type="term" value="F:D-serine ammonia-lyase activity"/>
    <property type="evidence" value="ECO:0007669"/>
    <property type="project" value="TreeGrafter"/>
</dbReference>
<dbReference type="GO" id="GO:0000287">
    <property type="term" value="F:magnesium ion binding"/>
    <property type="evidence" value="ECO:0007669"/>
    <property type="project" value="TreeGrafter"/>
</dbReference>
<dbReference type="NCBIfam" id="NF005454">
    <property type="entry name" value="PRK07048.1"/>
    <property type="match status" value="1"/>
</dbReference>
<dbReference type="GO" id="GO:0030378">
    <property type="term" value="F:serine racemase activity"/>
    <property type="evidence" value="ECO:0007669"/>
    <property type="project" value="TreeGrafter"/>
</dbReference>
<dbReference type="CDD" id="cd01562">
    <property type="entry name" value="Thr-dehyd"/>
    <property type="match status" value="1"/>
</dbReference>
<evidence type="ECO:0000313" key="6">
    <source>
        <dbReference type="EMBL" id="RKQ97200.1"/>
    </source>
</evidence>
<evidence type="ECO:0000256" key="3">
    <source>
        <dbReference type="ARBA" id="ARBA00022898"/>
    </source>
</evidence>
<gene>
    <name evidence="6" type="ORF">C7446_2622</name>
</gene>
<dbReference type="FunFam" id="3.40.50.1100:FF:000005">
    <property type="entry name" value="Threonine dehydratase catabolic"/>
    <property type="match status" value="1"/>
</dbReference>
<dbReference type="GO" id="GO:0003941">
    <property type="term" value="F:L-serine ammonia-lyase activity"/>
    <property type="evidence" value="ECO:0007669"/>
    <property type="project" value="TreeGrafter"/>
</dbReference>
<dbReference type="FunFam" id="3.40.50.1100:FF:000007">
    <property type="entry name" value="L-threonine dehydratase catabolic TdcB"/>
    <property type="match status" value="1"/>
</dbReference>
<proteinExistence type="inferred from homology"/>
<comment type="caution">
    <text evidence="6">The sequence shown here is derived from an EMBL/GenBank/DDBJ whole genome shotgun (WGS) entry which is preliminary data.</text>
</comment>
<comment type="cofactor">
    <cofactor evidence="1">
        <name>pyridoxal 5'-phosphate</name>
        <dbReference type="ChEBI" id="CHEBI:597326"/>
    </cofactor>
</comment>
<dbReference type="Gene3D" id="3.40.50.1100">
    <property type="match status" value="2"/>
</dbReference>
<dbReference type="SUPFAM" id="SSF53686">
    <property type="entry name" value="Tryptophan synthase beta subunit-like PLP-dependent enzymes"/>
    <property type="match status" value="1"/>
</dbReference>
<dbReference type="GO" id="GO:0030170">
    <property type="term" value="F:pyridoxal phosphate binding"/>
    <property type="evidence" value="ECO:0007669"/>
    <property type="project" value="TreeGrafter"/>
</dbReference>
<dbReference type="PANTHER" id="PTHR43050">
    <property type="entry name" value="SERINE / THREONINE RACEMASE FAMILY MEMBER"/>
    <property type="match status" value="1"/>
</dbReference>
<protein>
    <submittedName>
        <fullName evidence="6">Threonine dehydratase</fullName>
    </submittedName>
</protein>
<dbReference type="InterPro" id="IPR036052">
    <property type="entry name" value="TrpB-like_PALP_sf"/>
</dbReference>
<name>A0A420WUU2_9GAMM</name>
<dbReference type="InterPro" id="IPR001926">
    <property type="entry name" value="TrpB-like_PALP"/>
</dbReference>
<evidence type="ECO:0000256" key="2">
    <source>
        <dbReference type="ARBA" id="ARBA00010869"/>
    </source>
</evidence>
<sequence>MPDPDFDDVRRAARSLRGHAHHTPILTSRTANERTGAELLFKAEHLQRIGAFKFRGAWHAIARLNDDQRRHGVIAYSSGNHAQAVALAAREQHIPATIVMPEDAPPAKMAATRSHEARVITYDRYREDREAIASELAERDGLSLIPPYDHPDIIAGQGTAALELFHEAGELDSLVVCLGGGGLLSGSAIAAEQLSPHCRIIGVEPEAGNDGQQSLSRGEIVTIPAPRTLADGAATTHLGRLTFPIIQRRVAEIVTVSDAALVRTMHFLAERMKQFVEPTGCLAAAAVLEGSIPVAGQRVGILISGGNISPAHYARLLSEA</sequence>
<dbReference type="RefSeq" id="WP_170150090.1">
    <property type="nucleotide sequence ID" value="NZ_RBIN01000007.1"/>
</dbReference>
<evidence type="ECO:0000313" key="7">
    <source>
        <dbReference type="Proteomes" id="UP000281975"/>
    </source>
</evidence>
<keyword evidence="4" id="KW-0456">Lyase</keyword>
<dbReference type="Pfam" id="PF00291">
    <property type="entry name" value="PALP"/>
    <property type="match status" value="1"/>
</dbReference>
<evidence type="ECO:0000259" key="5">
    <source>
        <dbReference type="Pfam" id="PF00291"/>
    </source>
</evidence>
<keyword evidence="7" id="KW-1185">Reference proteome</keyword>
<dbReference type="PANTHER" id="PTHR43050:SF1">
    <property type="entry name" value="SERINE RACEMASE"/>
    <property type="match status" value="1"/>
</dbReference>
<dbReference type="AlphaFoldDB" id="A0A420WUU2"/>
<feature type="domain" description="Tryptophan synthase beta chain-like PALP" evidence="5">
    <location>
        <begin position="19"/>
        <end position="305"/>
    </location>
</feature>
<evidence type="ECO:0000256" key="1">
    <source>
        <dbReference type="ARBA" id="ARBA00001933"/>
    </source>
</evidence>
<reference evidence="6 7" key="1">
    <citation type="submission" date="2018-10" db="EMBL/GenBank/DDBJ databases">
        <title>Genomic Encyclopedia of Type Strains, Phase IV (KMG-IV): sequencing the most valuable type-strain genomes for metagenomic binning, comparative biology and taxonomic classification.</title>
        <authorList>
            <person name="Goeker M."/>
        </authorList>
    </citation>
    <scope>NUCLEOTIDE SEQUENCE [LARGE SCALE GENOMIC DNA]</scope>
    <source>
        <strain evidence="6 7">DSM 23229</strain>
    </source>
</reference>
<dbReference type="GO" id="GO:0018114">
    <property type="term" value="F:threonine racemase activity"/>
    <property type="evidence" value="ECO:0007669"/>
    <property type="project" value="TreeGrafter"/>
</dbReference>
<dbReference type="EMBL" id="RBIN01000007">
    <property type="protein sequence ID" value="RKQ97200.1"/>
    <property type="molecule type" value="Genomic_DNA"/>
</dbReference>
<organism evidence="6 7">
    <name type="scientific">Kushneria sinocarnis</name>
    <dbReference type="NCBI Taxonomy" id="595502"/>
    <lineage>
        <taxon>Bacteria</taxon>
        <taxon>Pseudomonadati</taxon>
        <taxon>Pseudomonadota</taxon>
        <taxon>Gammaproteobacteria</taxon>
        <taxon>Oceanospirillales</taxon>
        <taxon>Halomonadaceae</taxon>
        <taxon>Kushneria</taxon>
    </lineage>
</organism>
<dbReference type="Proteomes" id="UP000281975">
    <property type="component" value="Unassembled WGS sequence"/>
</dbReference>
<dbReference type="GO" id="GO:0005524">
    <property type="term" value="F:ATP binding"/>
    <property type="evidence" value="ECO:0007669"/>
    <property type="project" value="TreeGrafter"/>
</dbReference>
<keyword evidence="3" id="KW-0663">Pyridoxal phosphate</keyword>
<comment type="similarity">
    <text evidence="2">Belongs to the serine/threonine dehydratase family.</text>
</comment>
<evidence type="ECO:0000256" key="4">
    <source>
        <dbReference type="ARBA" id="ARBA00023239"/>
    </source>
</evidence>